<dbReference type="EMBL" id="JAAMPC010000004">
    <property type="protein sequence ID" value="KAG2313853.1"/>
    <property type="molecule type" value="Genomic_DNA"/>
</dbReference>
<reference evidence="2 3" key="1">
    <citation type="submission" date="2020-02" db="EMBL/GenBank/DDBJ databases">
        <authorList>
            <person name="Ma Q."/>
            <person name="Huang Y."/>
            <person name="Song X."/>
            <person name="Pei D."/>
        </authorList>
    </citation>
    <scope>NUCLEOTIDE SEQUENCE [LARGE SCALE GENOMIC DNA]</scope>
    <source>
        <strain evidence="2">Sxm20200214</strain>
        <tissue evidence="2">Leaf</tissue>
    </source>
</reference>
<keyword evidence="3" id="KW-1185">Reference proteome</keyword>
<feature type="compositionally biased region" description="Basic and acidic residues" evidence="1">
    <location>
        <begin position="22"/>
        <end position="32"/>
    </location>
</feature>
<accession>A0A8X8AWY1</accession>
<dbReference type="AlphaFoldDB" id="A0A8X8AWY1"/>
<name>A0A8X8AWY1_BRACI</name>
<feature type="compositionally biased region" description="Basic and acidic residues" evidence="1">
    <location>
        <begin position="113"/>
        <end position="126"/>
    </location>
</feature>
<evidence type="ECO:0000313" key="3">
    <source>
        <dbReference type="Proteomes" id="UP000886595"/>
    </source>
</evidence>
<sequence length="159" mass="17752">MVAKSIPRQNQNQNPAGIRRRSTAEKPREQLHTAKQAQYQGSSYDSILFYPFGTRCFTVTPDEERLMLLNEVEDSQVTSLVRKLRSGEPFEVEDFPGGDGSFSPKLEIKDAGGLVKDEKLGPDPVHRRNLRPRKAVPVEIEDISSSGDSERVVPPCSGR</sequence>
<protein>
    <submittedName>
        <fullName evidence="2">Uncharacterized protein</fullName>
    </submittedName>
</protein>
<feature type="region of interest" description="Disordered" evidence="1">
    <location>
        <begin position="140"/>
        <end position="159"/>
    </location>
</feature>
<proteinExistence type="predicted"/>
<gene>
    <name evidence="2" type="ORF">Bca52824_016975</name>
</gene>
<dbReference type="Proteomes" id="UP000886595">
    <property type="component" value="Unassembled WGS sequence"/>
</dbReference>
<feature type="region of interest" description="Disordered" evidence="1">
    <location>
        <begin position="113"/>
        <end position="133"/>
    </location>
</feature>
<feature type="region of interest" description="Disordered" evidence="1">
    <location>
        <begin position="1"/>
        <end position="37"/>
    </location>
</feature>
<organism evidence="2 3">
    <name type="scientific">Brassica carinata</name>
    <name type="common">Ethiopian mustard</name>
    <name type="synonym">Abyssinian cabbage</name>
    <dbReference type="NCBI Taxonomy" id="52824"/>
    <lineage>
        <taxon>Eukaryota</taxon>
        <taxon>Viridiplantae</taxon>
        <taxon>Streptophyta</taxon>
        <taxon>Embryophyta</taxon>
        <taxon>Tracheophyta</taxon>
        <taxon>Spermatophyta</taxon>
        <taxon>Magnoliopsida</taxon>
        <taxon>eudicotyledons</taxon>
        <taxon>Gunneridae</taxon>
        <taxon>Pentapetalae</taxon>
        <taxon>rosids</taxon>
        <taxon>malvids</taxon>
        <taxon>Brassicales</taxon>
        <taxon>Brassicaceae</taxon>
        <taxon>Brassiceae</taxon>
        <taxon>Brassica</taxon>
    </lineage>
</organism>
<evidence type="ECO:0000313" key="2">
    <source>
        <dbReference type="EMBL" id="KAG2313853.1"/>
    </source>
</evidence>
<comment type="caution">
    <text evidence="2">The sequence shown here is derived from an EMBL/GenBank/DDBJ whole genome shotgun (WGS) entry which is preliminary data.</text>
</comment>
<evidence type="ECO:0000256" key="1">
    <source>
        <dbReference type="SAM" id="MobiDB-lite"/>
    </source>
</evidence>